<feature type="compositionally biased region" description="Low complexity" evidence="1">
    <location>
        <begin position="36"/>
        <end position="48"/>
    </location>
</feature>
<reference evidence="2 3" key="1">
    <citation type="journal article" date="2016" name="Nat. Commun.">
        <title>Ectomycorrhizal ecology is imprinted in the genome of the dominant symbiotic fungus Cenococcum geophilum.</title>
        <authorList>
            <consortium name="DOE Joint Genome Institute"/>
            <person name="Peter M."/>
            <person name="Kohler A."/>
            <person name="Ohm R.A."/>
            <person name="Kuo A."/>
            <person name="Krutzmann J."/>
            <person name="Morin E."/>
            <person name="Arend M."/>
            <person name="Barry K.W."/>
            <person name="Binder M."/>
            <person name="Choi C."/>
            <person name="Clum A."/>
            <person name="Copeland A."/>
            <person name="Grisel N."/>
            <person name="Haridas S."/>
            <person name="Kipfer T."/>
            <person name="LaButti K."/>
            <person name="Lindquist E."/>
            <person name="Lipzen A."/>
            <person name="Maire R."/>
            <person name="Meier B."/>
            <person name="Mihaltcheva S."/>
            <person name="Molinier V."/>
            <person name="Murat C."/>
            <person name="Poggeler S."/>
            <person name="Quandt C.A."/>
            <person name="Sperisen C."/>
            <person name="Tritt A."/>
            <person name="Tisserant E."/>
            <person name="Crous P.W."/>
            <person name="Henrissat B."/>
            <person name="Nehls U."/>
            <person name="Egli S."/>
            <person name="Spatafora J.W."/>
            <person name="Grigoriev I.V."/>
            <person name="Martin F.M."/>
        </authorList>
    </citation>
    <scope>NUCLEOTIDE SEQUENCE [LARGE SCALE GENOMIC DNA]</scope>
    <source>
        <strain evidence="2 3">CBS 207.34</strain>
    </source>
</reference>
<gene>
    <name evidence="2" type="ORF">AOQ84DRAFT_370817</name>
</gene>
<dbReference type="OrthoDB" id="10676215at2759"/>
<evidence type="ECO:0000256" key="1">
    <source>
        <dbReference type="SAM" id="MobiDB-lite"/>
    </source>
</evidence>
<feature type="region of interest" description="Disordered" evidence="1">
    <location>
        <begin position="177"/>
        <end position="257"/>
    </location>
</feature>
<accession>A0A8E2FD18</accession>
<feature type="compositionally biased region" description="Basic and acidic residues" evidence="1">
    <location>
        <begin position="212"/>
        <end position="232"/>
    </location>
</feature>
<feature type="compositionally biased region" description="Basic residues" evidence="1">
    <location>
        <begin position="199"/>
        <end position="211"/>
    </location>
</feature>
<name>A0A8E2FD18_9PEZI</name>
<proteinExistence type="predicted"/>
<sequence length="257" mass="28869">MPRKTFINTELNNLTTLLSTDPIVALHKLNPFIRPAAPANPSADNSAKPPAPGNEGAGDAAKEPAKVGTRQGRLAVSYEWEMDSVSGGSTAGDEFEKVDWRIEGTGWAASEEVVREEAVREGEVVYEVTHEETVYEETVREEVVYEEVAREEVELYQSREVEMGDEWVGIWLIGAKKGREAREKARQQARQQAREKKERKEKKDRRGKGKGKAPEKTAQGEEKLDNADRTESRSYNLNKKQPDPTPFSFLPQTRNNA</sequence>
<organism evidence="2 3">
    <name type="scientific">Glonium stellatum</name>
    <dbReference type="NCBI Taxonomy" id="574774"/>
    <lineage>
        <taxon>Eukaryota</taxon>
        <taxon>Fungi</taxon>
        <taxon>Dikarya</taxon>
        <taxon>Ascomycota</taxon>
        <taxon>Pezizomycotina</taxon>
        <taxon>Dothideomycetes</taxon>
        <taxon>Pleosporomycetidae</taxon>
        <taxon>Gloniales</taxon>
        <taxon>Gloniaceae</taxon>
        <taxon>Glonium</taxon>
    </lineage>
</organism>
<protein>
    <submittedName>
        <fullName evidence="2">Uncharacterized protein</fullName>
    </submittedName>
</protein>
<keyword evidence="3" id="KW-1185">Reference proteome</keyword>
<dbReference type="EMBL" id="KV748505">
    <property type="protein sequence ID" value="OCL14935.1"/>
    <property type="molecule type" value="Genomic_DNA"/>
</dbReference>
<evidence type="ECO:0000313" key="2">
    <source>
        <dbReference type="EMBL" id="OCL14935.1"/>
    </source>
</evidence>
<feature type="region of interest" description="Disordered" evidence="1">
    <location>
        <begin position="36"/>
        <end position="69"/>
    </location>
</feature>
<dbReference type="AlphaFoldDB" id="A0A8E2FD18"/>
<feature type="compositionally biased region" description="Basic and acidic residues" evidence="1">
    <location>
        <begin position="177"/>
        <end position="198"/>
    </location>
</feature>
<evidence type="ECO:0000313" key="3">
    <source>
        <dbReference type="Proteomes" id="UP000250140"/>
    </source>
</evidence>
<dbReference type="Proteomes" id="UP000250140">
    <property type="component" value="Unassembled WGS sequence"/>
</dbReference>